<dbReference type="Gene3D" id="1.10.10.10">
    <property type="entry name" value="Winged helix-like DNA-binding domain superfamily/Winged helix DNA-binding domain"/>
    <property type="match status" value="1"/>
</dbReference>
<dbReference type="PRINTS" id="PR00039">
    <property type="entry name" value="HTHLYSR"/>
</dbReference>
<dbReference type="PANTHER" id="PTHR30346">
    <property type="entry name" value="TRANSCRIPTIONAL DUAL REGULATOR HCAR-RELATED"/>
    <property type="match status" value="1"/>
</dbReference>
<dbReference type="InterPro" id="IPR005119">
    <property type="entry name" value="LysR_subst-bd"/>
</dbReference>
<feature type="chain" id="PRO_5046527712" evidence="5">
    <location>
        <begin position="23"/>
        <end position="305"/>
    </location>
</feature>
<evidence type="ECO:0000256" key="3">
    <source>
        <dbReference type="ARBA" id="ARBA00023125"/>
    </source>
</evidence>
<keyword evidence="5" id="KW-0732">Signal</keyword>
<sequence>MQLTTVRTFLAVCRLGSLSSAAAELGYTQSAVSRQVAALEQYVGVPLLERRSRGVVPTAAGDAFRHHARAIAAEADRAVRAARDARTTTAPIALGATPSAAAGVVPSALRTVRDEHPAVRWTLVTGLTRELTEAVAAGTLDVAVVTDAPPGLPDDDRVERNPLGTDAMCVIVPEQHPARAARGPLSLADFADATWVEDNEGSEILLRTAAARAGFDPRIDVTAADLTGKAAMVAAGHAVALVPGLLGRALRRDVVAVAIEDAPTRGVYAVTPRGPAPAGTLVRAMIDALRIAVSDADPMVGKAAG</sequence>
<evidence type="ECO:0000256" key="1">
    <source>
        <dbReference type="ARBA" id="ARBA00009437"/>
    </source>
</evidence>
<dbReference type="Pfam" id="PF03466">
    <property type="entry name" value="LysR_substrate"/>
    <property type="match status" value="1"/>
</dbReference>
<proteinExistence type="inferred from homology"/>
<comment type="similarity">
    <text evidence="1">Belongs to the LysR transcriptional regulatory family.</text>
</comment>
<evidence type="ECO:0000313" key="7">
    <source>
        <dbReference type="EMBL" id="WQQ28426.1"/>
    </source>
</evidence>
<evidence type="ECO:0000256" key="5">
    <source>
        <dbReference type="SAM" id="SignalP"/>
    </source>
</evidence>
<reference evidence="8" key="1">
    <citation type="submission" date="2023-12" db="EMBL/GenBank/DDBJ databases">
        <title>Novel species in genus Nocardioides.</title>
        <authorList>
            <person name="Zhou H."/>
        </authorList>
    </citation>
    <scope>NUCLEOTIDE SEQUENCE [LARGE SCALE GENOMIC DNA]</scope>
    <source>
        <strain evidence="8">HM61</strain>
    </source>
</reference>
<evidence type="ECO:0000313" key="8">
    <source>
        <dbReference type="Proteomes" id="UP001327225"/>
    </source>
</evidence>
<dbReference type="RefSeq" id="WP_322938488.1">
    <property type="nucleotide sequence ID" value="NZ_CP141059.1"/>
</dbReference>
<accession>A0ABZ0ZX42</accession>
<dbReference type="InterPro" id="IPR036390">
    <property type="entry name" value="WH_DNA-bd_sf"/>
</dbReference>
<keyword evidence="2" id="KW-0805">Transcription regulation</keyword>
<dbReference type="InterPro" id="IPR036388">
    <property type="entry name" value="WH-like_DNA-bd_sf"/>
</dbReference>
<dbReference type="SUPFAM" id="SSF53850">
    <property type="entry name" value="Periplasmic binding protein-like II"/>
    <property type="match status" value="1"/>
</dbReference>
<dbReference type="EMBL" id="CP141059">
    <property type="protein sequence ID" value="WQQ28426.1"/>
    <property type="molecule type" value="Genomic_DNA"/>
</dbReference>
<evidence type="ECO:0000256" key="4">
    <source>
        <dbReference type="ARBA" id="ARBA00023163"/>
    </source>
</evidence>
<dbReference type="PROSITE" id="PS50931">
    <property type="entry name" value="HTH_LYSR"/>
    <property type="match status" value="1"/>
</dbReference>
<feature type="signal peptide" evidence="5">
    <location>
        <begin position="1"/>
        <end position="22"/>
    </location>
</feature>
<dbReference type="InterPro" id="IPR000847">
    <property type="entry name" value="LysR_HTH_N"/>
</dbReference>
<name>A0ABZ0ZX42_9ACTN</name>
<evidence type="ECO:0000256" key="2">
    <source>
        <dbReference type="ARBA" id="ARBA00023015"/>
    </source>
</evidence>
<protein>
    <submittedName>
        <fullName evidence="7">LysR family transcriptional regulator</fullName>
    </submittedName>
</protein>
<dbReference type="SUPFAM" id="SSF46785">
    <property type="entry name" value="Winged helix' DNA-binding domain"/>
    <property type="match status" value="1"/>
</dbReference>
<keyword evidence="8" id="KW-1185">Reference proteome</keyword>
<keyword evidence="4" id="KW-0804">Transcription</keyword>
<gene>
    <name evidence="7" type="ORF">SHK19_09375</name>
</gene>
<keyword evidence="3" id="KW-0238">DNA-binding</keyword>
<dbReference type="Proteomes" id="UP001327225">
    <property type="component" value="Chromosome"/>
</dbReference>
<organism evidence="7 8">
    <name type="scientific">Nocardioides bizhenqiangii</name>
    <dbReference type="NCBI Taxonomy" id="3095076"/>
    <lineage>
        <taxon>Bacteria</taxon>
        <taxon>Bacillati</taxon>
        <taxon>Actinomycetota</taxon>
        <taxon>Actinomycetes</taxon>
        <taxon>Propionibacteriales</taxon>
        <taxon>Nocardioidaceae</taxon>
        <taxon>Nocardioides</taxon>
    </lineage>
</organism>
<evidence type="ECO:0000259" key="6">
    <source>
        <dbReference type="PROSITE" id="PS50931"/>
    </source>
</evidence>
<dbReference type="PANTHER" id="PTHR30346:SF29">
    <property type="entry name" value="LYSR SUBSTRATE-BINDING"/>
    <property type="match status" value="1"/>
</dbReference>
<feature type="domain" description="HTH lysR-type" evidence="6">
    <location>
        <begin position="1"/>
        <end position="58"/>
    </location>
</feature>
<dbReference type="Pfam" id="PF00126">
    <property type="entry name" value="HTH_1"/>
    <property type="match status" value="1"/>
</dbReference>
<dbReference type="Gene3D" id="3.40.190.10">
    <property type="entry name" value="Periplasmic binding protein-like II"/>
    <property type="match status" value="2"/>
</dbReference>